<sequence>MMKKLIFKFMLLMTVAFVATSCEKEELIGVDNLPSAADSFLKVHFKDINVLSVTRENEPLSGTEYKVLLGNRVEVKFDKNGNWAEVEALDNTVAIPTSFVLAPIVSYVKENYPNDGINSIDKEKHGFDVELTNALDLEFDNAGKFIRIDP</sequence>
<feature type="signal peptide" evidence="1">
    <location>
        <begin position="1"/>
        <end position="18"/>
    </location>
</feature>
<evidence type="ECO:0000256" key="1">
    <source>
        <dbReference type="SAM" id="SignalP"/>
    </source>
</evidence>
<dbReference type="Pfam" id="PF11396">
    <property type="entry name" value="PepSY_like"/>
    <property type="match status" value="1"/>
</dbReference>
<reference evidence="3 4" key="1">
    <citation type="submission" date="2021-01" db="EMBL/GenBank/DDBJ databases">
        <title>C459-1 draft genome sequence.</title>
        <authorList>
            <person name="Zhang X.-F."/>
        </authorList>
    </citation>
    <scope>NUCLEOTIDE SEQUENCE [LARGE SCALE GENOMIC DNA]</scope>
    <source>
        <strain evidence="4">C459-1</strain>
    </source>
</reference>
<name>A0ABS1R0F7_9SPHI</name>
<proteinExistence type="predicted"/>
<dbReference type="Gene3D" id="3.40.1420.30">
    <property type="match status" value="1"/>
</dbReference>
<evidence type="ECO:0000259" key="2">
    <source>
        <dbReference type="Pfam" id="PF11396"/>
    </source>
</evidence>
<dbReference type="RefSeq" id="WP_202101926.1">
    <property type="nucleotide sequence ID" value="NZ_JAERTY010000002.1"/>
</dbReference>
<keyword evidence="1" id="KW-0732">Signal</keyword>
<protein>
    <submittedName>
        <fullName evidence="3">PepSY-like domain-containing protein</fullName>
    </submittedName>
</protein>
<dbReference type="SUPFAM" id="SSF160574">
    <property type="entry name" value="BT0923-like"/>
    <property type="match status" value="1"/>
</dbReference>
<feature type="domain" description="Putative beta-lactamase-inhibitor-like PepSY-like" evidence="2">
    <location>
        <begin position="64"/>
        <end position="146"/>
    </location>
</feature>
<dbReference type="Proteomes" id="UP000625283">
    <property type="component" value="Unassembled WGS sequence"/>
</dbReference>
<dbReference type="InterPro" id="IPR021533">
    <property type="entry name" value="PepSY-like"/>
</dbReference>
<dbReference type="EMBL" id="JAERTY010000002">
    <property type="protein sequence ID" value="MBL1408155.1"/>
    <property type="molecule type" value="Genomic_DNA"/>
</dbReference>
<evidence type="ECO:0000313" key="4">
    <source>
        <dbReference type="Proteomes" id="UP000625283"/>
    </source>
</evidence>
<keyword evidence="4" id="KW-1185">Reference proteome</keyword>
<feature type="chain" id="PRO_5045755758" evidence="1">
    <location>
        <begin position="19"/>
        <end position="150"/>
    </location>
</feature>
<gene>
    <name evidence="3" type="ORF">JKG61_05270</name>
</gene>
<evidence type="ECO:0000313" key="3">
    <source>
        <dbReference type="EMBL" id="MBL1408155.1"/>
    </source>
</evidence>
<dbReference type="PROSITE" id="PS51257">
    <property type="entry name" value="PROKAR_LIPOPROTEIN"/>
    <property type="match status" value="1"/>
</dbReference>
<organism evidence="3 4">
    <name type="scientific">Sphingobacterium faecale</name>
    <dbReference type="NCBI Taxonomy" id="2803775"/>
    <lineage>
        <taxon>Bacteria</taxon>
        <taxon>Pseudomonadati</taxon>
        <taxon>Bacteroidota</taxon>
        <taxon>Sphingobacteriia</taxon>
        <taxon>Sphingobacteriales</taxon>
        <taxon>Sphingobacteriaceae</taxon>
        <taxon>Sphingobacterium</taxon>
    </lineage>
</organism>
<comment type="caution">
    <text evidence="3">The sequence shown here is derived from an EMBL/GenBank/DDBJ whole genome shotgun (WGS) entry which is preliminary data.</text>
</comment>
<accession>A0ABS1R0F7</accession>